<evidence type="ECO:0000256" key="4">
    <source>
        <dbReference type="RuleBase" id="RU004328"/>
    </source>
</evidence>
<keyword evidence="2" id="KW-1015">Disulfide bond</keyword>
<organism evidence="6 7">
    <name type="scientific">Clytia hemisphaerica</name>
    <dbReference type="NCBI Taxonomy" id="252671"/>
    <lineage>
        <taxon>Eukaryota</taxon>
        <taxon>Metazoa</taxon>
        <taxon>Cnidaria</taxon>
        <taxon>Hydrozoa</taxon>
        <taxon>Hydroidolina</taxon>
        <taxon>Leptothecata</taxon>
        <taxon>Obeliida</taxon>
        <taxon>Clytiidae</taxon>
        <taxon>Clytia</taxon>
    </lineage>
</organism>
<evidence type="ECO:0000313" key="7">
    <source>
        <dbReference type="Proteomes" id="UP000594262"/>
    </source>
</evidence>
<dbReference type="InterPro" id="IPR033130">
    <property type="entry name" value="RNase_T2_His_AS_2"/>
</dbReference>
<feature type="chain" id="PRO_5029635003" evidence="5">
    <location>
        <begin position="23"/>
        <end position="253"/>
    </location>
</feature>
<feature type="signal peptide" evidence="5">
    <location>
        <begin position="1"/>
        <end position="22"/>
    </location>
</feature>
<dbReference type="Proteomes" id="UP000594262">
    <property type="component" value="Unplaced"/>
</dbReference>
<dbReference type="PROSITE" id="PS00530">
    <property type="entry name" value="RNASE_T2_1"/>
    <property type="match status" value="1"/>
</dbReference>
<feature type="active site" evidence="3">
    <location>
        <position position="130"/>
    </location>
</feature>
<dbReference type="PANTHER" id="PTHR11240">
    <property type="entry name" value="RIBONUCLEASE T2"/>
    <property type="match status" value="1"/>
</dbReference>
<dbReference type="InterPro" id="IPR033697">
    <property type="entry name" value="Ribonuclease_T2_eukaryotic"/>
</dbReference>
<dbReference type="SUPFAM" id="SSF55895">
    <property type="entry name" value="Ribonuclease Rh-like"/>
    <property type="match status" value="1"/>
</dbReference>
<dbReference type="GO" id="GO:0006401">
    <property type="term" value="P:RNA catabolic process"/>
    <property type="evidence" value="ECO:0007669"/>
    <property type="project" value="TreeGrafter"/>
</dbReference>
<dbReference type="Pfam" id="PF00445">
    <property type="entry name" value="Ribonuclease_T2"/>
    <property type="match status" value="1"/>
</dbReference>
<sequence>MNKVYLTWFVLLLGLCLTQVEARSIKKIETVGPSNNSCWDYFMLVQRWPYSTCQIVNASGSPCLIPERIHSWTLHGLWPDNINTYPTHCGNETFDNKKIEGLEEELLMKWPNLYEEETVDSLWKHEFEKHGTCAQSLESFKEQRSYFTNTLAYFDKWNVADVLAQQGILPRIIPYKASTLVNAIQKGYDKIVCPGCGHIEGFGQILSQVYMCIDQADTLVNCPTCEKECHMDQPVYYQPNHPKTFVDPSVNSV</sequence>
<dbReference type="CDD" id="cd01061">
    <property type="entry name" value="RNase_T2_euk"/>
    <property type="match status" value="1"/>
</dbReference>
<accession>A0A7M5WWI4</accession>
<protein>
    <submittedName>
        <fullName evidence="6">Uncharacterized protein</fullName>
    </submittedName>
</protein>
<dbReference type="EnsemblMetazoa" id="CLYHEMT013870.1">
    <property type="protein sequence ID" value="CLYHEMP013870.1"/>
    <property type="gene ID" value="CLYHEMG013870"/>
</dbReference>
<name>A0A7M5WWI4_9CNID</name>
<evidence type="ECO:0000256" key="3">
    <source>
        <dbReference type="PIRSR" id="PIRSR633697-1"/>
    </source>
</evidence>
<dbReference type="PROSITE" id="PS00531">
    <property type="entry name" value="RNASE_T2_2"/>
    <property type="match status" value="1"/>
</dbReference>
<reference evidence="6" key="1">
    <citation type="submission" date="2021-01" db="UniProtKB">
        <authorList>
            <consortium name="EnsemblMetazoa"/>
        </authorList>
    </citation>
    <scope>IDENTIFICATION</scope>
</reference>
<dbReference type="GO" id="GO:0003723">
    <property type="term" value="F:RNA binding"/>
    <property type="evidence" value="ECO:0007669"/>
    <property type="project" value="InterPro"/>
</dbReference>
<evidence type="ECO:0000313" key="6">
    <source>
        <dbReference type="EnsemblMetazoa" id="CLYHEMP013870.1"/>
    </source>
</evidence>
<dbReference type="InterPro" id="IPR018188">
    <property type="entry name" value="RNase_T2_His_AS_1"/>
</dbReference>
<dbReference type="Gene3D" id="3.90.730.10">
    <property type="entry name" value="Ribonuclease T2-like"/>
    <property type="match status" value="1"/>
</dbReference>
<dbReference type="PANTHER" id="PTHR11240:SF22">
    <property type="entry name" value="RIBONUCLEASE T2"/>
    <property type="match status" value="1"/>
</dbReference>
<dbReference type="GO" id="GO:0033897">
    <property type="term" value="F:ribonuclease T2 activity"/>
    <property type="evidence" value="ECO:0007669"/>
    <property type="project" value="InterPro"/>
</dbReference>
<dbReference type="OrthoDB" id="435754at2759"/>
<feature type="active site" evidence="3">
    <location>
        <position position="126"/>
    </location>
</feature>
<keyword evidence="5" id="KW-0732">Signal</keyword>
<dbReference type="InterPro" id="IPR036430">
    <property type="entry name" value="RNase_T2-like_sf"/>
</dbReference>
<feature type="active site" evidence="3">
    <location>
        <position position="75"/>
    </location>
</feature>
<keyword evidence="7" id="KW-1185">Reference proteome</keyword>
<proteinExistence type="inferred from homology"/>
<evidence type="ECO:0000256" key="2">
    <source>
        <dbReference type="ARBA" id="ARBA00023157"/>
    </source>
</evidence>
<dbReference type="InterPro" id="IPR001568">
    <property type="entry name" value="RNase_T2-like"/>
</dbReference>
<dbReference type="GO" id="GO:0005576">
    <property type="term" value="C:extracellular region"/>
    <property type="evidence" value="ECO:0007669"/>
    <property type="project" value="TreeGrafter"/>
</dbReference>
<evidence type="ECO:0000256" key="1">
    <source>
        <dbReference type="ARBA" id="ARBA00007469"/>
    </source>
</evidence>
<dbReference type="AlphaFoldDB" id="A0A7M5WWI4"/>
<evidence type="ECO:0000256" key="5">
    <source>
        <dbReference type="SAM" id="SignalP"/>
    </source>
</evidence>
<comment type="similarity">
    <text evidence="1 4">Belongs to the RNase T2 family.</text>
</comment>